<organism evidence="2 3">
    <name type="scientific">Niastella vici</name>
    <dbReference type="NCBI Taxonomy" id="1703345"/>
    <lineage>
        <taxon>Bacteria</taxon>
        <taxon>Pseudomonadati</taxon>
        <taxon>Bacteroidota</taxon>
        <taxon>Chitinophagia</taxon>
        <taxon>Chitinophagales</taxon>
        <taxon>Chitinophagaceae</taxon>
        <taxon>Niastella</taxon>
    </lineage>
</organism>
<gene>
    <name evidence="2" type="ORF">A3860_09430</name>
</gene>
<keyword evidence="1" id="KW-0472">Membrane</keyword>
<accession>A0A1V9FEV2</accession>
<feature type="transmembrane region" description="Helical" evidence="1">
    <location>
        <begin position="172"/>
        <end position="189"/>
    </location>
</feature>
<feature type="transmembrane region" description="Helical" evidence="1">
    <location>
        <begin position="499"/>
        <end position="523"/>
    </location>
</feature>
<keyword evidence="1" id="KW-0812">Transmembrane</keyword>
<evidence type="ECO:0000313" key="3">
    <source>
        <dbReference type="Proteomes" id="UP000192796"/>
    </source>
</evidence>
<dbReference type="Proteomes" id="UP000192796">
    <property type="component" value="Unassembled WGS sequence"/>
</dbReference>
<feature type="transmembrane region" description="Helical" evidence="1">
    <location>
        <begin position="795"/>
        <end position="817"/>
    </location>
</feature>
<feature type="transmembrane region" description="Helical" evidence="1">
    <location>
        <begin position="124"/>
        <end position="145"/>
    </location>
</feature>
<keyword evidence="3" id="KW-1185">Reference proteome</keyword>
<dbReference type="STRING" id="1703345.A3860_09430"/>
<keyword evidence="1" id="KW-1133">Transmembrane helix</keyword>
<feature type="transmembrane region" description="Helical" evidence="1">
    <location>
        <begin position="89"/>
        <end position="115"/>
    </location>
</feature>
<dbReference type="EMBL" id="LVYD01000124">
    <property type="protein sequence ID" value="OQP56797.1"/>
    <property type="molecule type" value="Genomic_DNA"/>
</dbReference>
<evidence type="ECO:0000256" key="1">
    <source>
        <dbReference type="SAM" id="Phobius"/>
    </source>
</evidence>
<feature type="transmembrane region" description="Helical" evidence="1">
    <location>
        <begin position="443"/>
        <end position="461"/>
    </location>
</feature>
<dbReference type="PANTHER" id="PTHR38454:SF1">
    <property type="entry name" value="INTEGRAL MEMBRANE PROTEIN"/>
    <property type="match status" value="1"/>
</dbReference>
<comment type="caution">
    <text evidence="2">The sequence shown here is derived from an EMBL/GenBank/DDBJ whole genome shotgun (WGS) entry which is preliminary data.</text>
</comment>
<dbReference type="InterPro" id="IPR018580">
    <property type="entry name" value="Uncharacterised_YfhO"/>
</dbReference>
<dbReference type="AlphaFoldDB" id="A0A1V9FEV2"/>
<feature type="transmembrane region" description="Helical" evidence="1">
    <location>
        <begin position="530"/>
        <end position="552"/>
    </location>
</feature>
<feature type="transmembrane region" description="Helical" evidence="1">
    <location>
        <begin position="12"/>
        <end position="31"/>
    </location>
</feature>
<dbReference type="OrthoDB" id="9772884at2"/>
<evidence type="ECO:0008006" key="4">
    <source>
        <dbReference type="Google" id="ProtNLM"/>
    </source>
</evidence>
<feature type="transmembrane region" description="Helical" evidence="1">
    <location>
        <begin position="342"/>
        <end position="360"/>
    </location>
</feature>
<dbReference type="RefSeq" id="WP_081155760.1">
    <property type="nucleotide sequence ID" value="NZ_LVYD01000124.1"/>
</dbReference>
<feature type="transmembrane region" description="Helical" evidence="1">
    <location>
        <begin position="407"/>
        <end position="431"/>
    </location>
</feature>
<reference evidence="2 3" key="1">
    <citation type="submission" date="2016-03" db="EMBL/GenBank/DDBJ databases">
        <title>Niastella vici sp. nov., isolated from farmland soil.</title>
        <authorList>
            <person name="Chen L."/>
            <person name="Wang D."/>
            <person name="Yang S."/>
            <person name="Wang G."/>
        </authorList>
    </citation>
    <scope>NUCLEOTIDE SEQUENCE [LARGE SCALE GENOMIC DNA]</scope>
    <source>
        <strain evidence="2 3">DJ57</strain>
    </source>
</reference>
<proteinExistence type="predicted"/>
<feature type="transmembrane region" description="Helical" evidence="1">
    <location>
        <begin position="195"/>
        <end position="214"/>
    </location>
</feature>
<name>A0A1V9FEV2_9BACT</name>
<protein>
    <recommendedName>
        <fullName evidence="4">Membrane protein YfhO</fullName>
    </recommendedName>
</protein>
<evidence type="ECO:0000313" key="2">
    <source>
        <dbReference type="EMBL" id="OQP56797.1"/>
    </source>
</evidence>
<feature type="transmembrane region" description="Helical" evidence="1">
    <location>
        <begin position="221"/>
        <end position="242"/>
    </location>
</feature>
<sequence>MKKELLSRLFPHFVAVITFLIVATIYCRPVLDNQVLAQPDIIHWKGMAQGSFEFKEKYGRFPLWTNNLFSGMPAYHIAMESDIIVSPGWFNSIFTLFLPKPISFFFLASICFYFLTQILRINPYIGLVGGLAYAYTTYNPIIVSVGHDTKMMSIALLPAFIASLMLIYNKKYLWGAALTAIMTALLVGYNHVQVIYYLLIIATIMTIGYAVKWIREKDLKHLFLAVSIAVCSGILGTLSNAVTLLTTYESSKTTIRGGSELANKNAATAGGLSKEYAFSYSMYPGEAFVMLVPKIYGGSGGPEVDEAHSKAIEELRQMPPALGQQLQQYLKFYWGGIGDTAGPPYVGAIICFLALFGFLLPKNEHKWWILAASGLTILMSWGGYFAGFNGFLYDHLPLYNKFRAPSMIIIVPTFLFCLMAVLALQTILFTNDKTALWNNYKKTILFSGSILLLLLLFYFNTDYTSADDKYLLSNAKAAPDSVKSYIMNFLTALKTDRKALFGASLLRSFLFISAAAVLTGLFLKDKIKAGIALAGIGCLAFIDVMAIDWQYLNKDNYQDEADYQQTYFTPSPADRTIMQDKSYYRVFDIRDGVHSAFNASALSGYFHHSIGGYHPAKLSIYQDLIEHQLYNYPHCAAAINMLNTKYIIDKDSTGRDTVITNKAALGAAWFVNSVRFANDPESVMNALSSLNPRETAIVFEKDKNLIHYDPSQNSSDSITLIENKNDEIVYASNATAPRFAIFSEIFYGKGWKAYVDNTEVEIIRTNYVLRGLCVPAGQHRIRFEFRPASFYNGKAIAQVAGIISLLLVLTACLVTYVQARQRTS</sequence>
<dbReference type="Pfam" id="PF09586">
    <property type="entry name" value="YfhO"/>
    <property type="match status" value="1"/>
</dbReference>
<dbReference type="PANTHER" id="PTHR38454">
    <property type="entry name" value="INTEGRAL MEMBRANE PROTEIN-RELATED"/>
    <property type="match status" value="1"/>
</dbReference>
<feature type="transmembrane region" description="Helical" evidence="1">
    <location>
        <begin position="367"/>
        <end position="387"/>
    </location>
</feature>
<feature type="transmembrane region" description="Helical" evidence="1">
    <location>
        <begin position="151"/>
        <end position="167"/>
    </location>
</feature>